<feature type="non-terminal residue" evidence="1">
    <location>
        <position position="1"/>
    </location>
</feature>
<sequence>VTSSNSQLPARGSQYTGVGLVIDQVESILTNRTEMRAKLRADLEEQSRQQLRNCVE</sequence>
<dbReference type="EMBL" id="CAJNIZ010001585">
    <property type="protein sequence ID" value="CAE7194752.1"/>
    <property type="molecule type" value="Genomic_DNA"/>
</dbReference>
<dbReference type="AlphaFoldDB" id="A0A812J3G5"/>
<reference evidence="1" key="1">
    <citation type="submission" date="2021-02" db="EMBL/GenBank/DDBJ databases">
        <authorList>
            <person name="Dougan E. K."/>
            <person name="Rhodes N."/>
            <person name="Thang M."/>
            <person name="Chan C."/>
        </authorList>
    </citation>
    <scope>NUCLEOTIDE SEQUENCE</scope>
</reference>
<protein>
    <submittedName>
        <fullName evidence="1">Uncharacterized protein</fullName>
    </submittedName>
</protein>
<organism evidence="1 2">
    <name type="scientific">Symbiodinium pilosum</name>
    <name type="common">Dinoflagellate</name>
    <dbReference type="NCBI Taxonomy" id="2952"/>
    <lineage>
        <taxon>Eukaryota</taxon>
        <taxon>Sar</taxon>
        <taxon>Alveolata</taxon>
        <taxon>Dinophyceae</taxon>
        <taxon>Suessiales</taxon>
        <taxon>Symbiodiniaceae</taxon>
        <taxon>Symbiodinium</taxon>
    </lineage>
</organism>
<keyword evidence="2" id="KW-1185">Reference proteome</keyword>
<name>A0A812J3G5_SYMPI</name>
<gene>
    <name evidence="1" type="ORF">SPIL2461_LOCUS1613</name>
</gene>
<evidence type="ECO:0000313" key="2">
    <source>
        <dbReference type="Proteomes" id="UP000649617"/>
    </source>
</evidence>
<dbReference type="Proteomes" id="UP000649617">
    <property type="component" value="Unassembled WGS sequence"/>
</dbReference>
<accession>A0A812J3G5</accession>
<comment type="caution">
    <text evidence="1">The sequence shown here is derived from an EMBL/GenBank/DDBJ whole genome shotgun (WGS) entry which is preliminary data.</text>
</comment>
<evidence type="ECO:0000313" key="1">
    <source>
        <dbReference type="EMBL" id="CAE7194752.1"/>
    </source>
</evidence>
<feature type="non-terminal residue" evidence="1">
    <location>
        <position position="56"/>
    </location>
</feature>
<proteinExistence type="predicted"/>